<dbReference type="Pfam" id="PF13899">
    <property type="entry name" value="Thioredoxin_7"/>
    <property type="match status" value="1"/>
</dbReference>
<keyword evidence="8" id="KW-1185">Reference proteome</keyword>
<keyword evidence="5" id="KW-0472">Membrane</keyword>
<comment type="catalytic activity">
    <reaction evidence="4">
        <text>[protein]-disulfide + 2 glutathione = [protein]-dithiol + glutathione disulfide</text>
        <dbReference type="Rhea" id="RHEA:21064"/>
        <dbReference type="Rhea" id="RHEA-COMP:10593"/>
        <dbReference type="Rhea" id="RHEA-COMP:10594"/>
        <dbReference type="ChEBI" id="CHEBI:29950"/>
        <dbReference type="ChEBI" id="CHEBI:50058"/>
        <dbReference type="ChEBI" id="CHEBI:57925"/>
        <dbReference type="ChEBI" id="CHEBI:58297"/>
        <dbReference type="EC" id="1.8.4.2"/>
    </reaction>
    <physiologicalReaction direction="right-to-left" evidence="4">
        <dbReference type="Rhea" id="RHEA:21066"/>
    </physiologicalReaction>
</comment>
<dbReference type="PANTHER" id="PTHR15337">
    <property type="entry name" value="ANTERIOR GRADIENT PROTEIN-RELATED"/>
    <property type="match status" value="1"/>
</dbReference>
<dbReference type="SUPFAM" id="SSF52833">
    <property type="entry name" value="Thioredoxin-like"/>
    <property type="match status" value="1"/>
</dbReference>
<dbReference type="PROSITE" id="PS51352">
    <property type="entry name" value="THIOREDOXIN_2"/>
    <property type="match status" value="1"/>
</dbReference>
<dbReference type="EC" id="1.8.4.2" evidence="1"/>
<dbReference type="EnsemblMetazoa" id="XM_038192319.1">
    <property type="protein sequence ID" value="XP_038048247.1"/>
    <property type="gene ID" value="LOC119722277"/>
</dbReference>
<evidence type="ECO:0000313" key="8">
    <source>
        <dbReference type="Proteomes" id="UP000887568"/>
    </source>
</evidence>
<organism evidence="7 8">
    <name type="scientific">Patiria miniata</name>
    <name type="common">Bat star</name>
    <name type="synonym">Asterina miniata</name>
    <dbReference type="NCBI Taxonomy" id="46514"/>
    <lineage>
        <taxon>Eukaryota</taxon>
        <taxon>Metazoa</taxon>
        <taxon>Echinodermata</taxon>
        <taxon>Eleutherozoa</taxon>
        <taxon>Asterozoa</taxon>
        <taxon>Asteroidea</taxon>
        <taxon>Valvatacea</taxon>
        <taxon>Valvatida</taxon>
        <taxon>Asterinidae</taxon>
        <taxon>Patiria</taxon>
    </lineage>
</organism>
<dbReference type="Proteomes" id="UP000887568">
    <property type="component" value="Unplaced"/>
</dbReference>
<dbReference type="GO" id="GO:0005783">
    <property type="term" value="C:endoplasmic reticulum"/>
    <property type="evidence" value="ECO:0007669"/>
    <property type="project" value="TreeGrafter"/>
</dbReference>
<dbReference type="OMA" id="ACHELSP"/>
<evidence type="ECO:0000256" key="2">
    <source>
        <dbReference type="ARBA" id="ARBA00016955"/>
    </source>
</evidence>
<keyword evidence="5" id="KW-1133">Transmembrane helix</keyword>
<dbReference type="CDD" id="cd02959">
    <property type="entry name" value="ERp19"/>
    <property type="match status" value="1"/>
</dbReference>
<reference evidence="7" key="1">
    <citation type="submission" date="2022-11" db="UniProtKB">
        <authorList>
            <consortium name="EnsemblMetazoa"/>
        </authorList>
    </citation>
    <scope>IDENTIFICATION</scope>
</reference>
<dbReference type="PANTHER" id="PTHR15337:SF11">
    <property type="entry name" value="THIOREDOXIN DOMAIN-CONTAINING PROTEIN"/>
    <property type="match status" value="1"/>
</dbReference>
<dbReference type="InterPro" id="IPR051099">
    <property type="entry name" value="AGR/TXD"/>
</dbReference>
<evidence type="ECO:0000256" key="3">
    <source>
        <dbReference type="ARBA" id="ARBA00022729"/>
    </source>
</evidence>
<dbReference type="InterPro" id="IPR036249">
    <property type="entry name" value="Thioredoxin-like_sf"/>
</dbReference>
<feature type="domain" description="Thioredoxin" evidence="6">
    <location>
        <begin position="43"/>
        <end position="191"/>
    </location>
</feature>
<evidence type="ECO:0000259" key="6">
    <source>
        <dbReference type="PROSITE" id="PS51352"/>
    </source>
</evidence>
<dbReference type="RefSeq" id="XP_038048247.1">
    <property type="nucleotide sequence ID" value="XM_038192319.1"/>
</dbReference>
<evidence type="ECO:0000256" key="4">
    <source>
        <dbReference type="ARBA" id="ARBA00033687"/>
    </source>
</evidence>
<dbReference type="Gene3D" id="3.40.30.10">
    <property type="entry name" value="Glutaredoxin"/>
    <property type="match status" value="1"/>
</dbReference>
<dbReference type="InterPro" id="IPR037462">
    <property type="entry name" value="ERp19"/>
</dbReference>
<protein>
    <recommendedName>
        <fullName evidence="2">Thioredoxin domain-containing protein 12</fullName>
        <ecNumber evidence="1">1.8.4.2</ecNumber>
    </recommendedName>
</protein>
<proteinExistence type="predicted"/>
<feature type="transmembrane region" description="Helical" evidence="5">
    <location>
        <begin position="20"/>
        <end position="53"/>
    </location>
</feature>
<dbReference type="PROSITE" id="PS00194">
    <property type="entry name" value="THIOREDOXIN_1"/>
    <property type="match status" value="1"/>
</dbReference>
<sequence>MGKVASFFAPAELHQSLSGALYVLSWIFGNMAAIMFTWIATFLTLVTLLPFIVHAGTDGAVGNGFGDDIEWWSLPDGLSQSKTLGKPLMLIIHKSWCGACKALKPKFAASDAIKELSKDFVMVNLLDDEEPNESKYVPDGGYIPRILFLNQAGEVQTDLINKGGNPKYKYYYPDANGVLDSMRSALKKLGGKGADEL</sequence>
<dbReference type="InterPro" id="IPR013766">
    <property type="entry name" value="Thioredoxin_domain"/>
</dbReference>
<accession>A0A913Z924</accession>
<evidence type="ECO:0000256" key="1">
    <source>
        <dbReference type="ARBA" id="ARBA00013094"/>
    </source>
</evidence>
<keyword evidence="3" id="KW-0732">Signal</keyword>
<name>A0A913Z924_PATMI</name>
<evidence type="ECO:0000313" key="7">
    <source>
        <dbReference type="EnsemblMetazoa" id="XP_038048247.1"/>
    </source>
</evidence>
<keyword evidence="5" id="KW-0812">Transmembrane</keyword>
<dbReference type="GO" id="GO:0019153">
    <property type="term" value="F:protein-disulfide reductase (glutathione) activity"/>
    <property type="evidence" value="ECO:0007669"/>
    <property type="project" value="UniProtKB-EC"/>
</dbReference>
<evidence type="ECO:0000256" key="5">
    <source>
        <dbReference type="SAM" id="Phobius"/>
    </source>
</evidence>
<dbReference type="GeneID" id="119722277"/>
<dbReference type="AlphaFoldDB" id="A0A913Z924"/>
<dbReference type="OrthoDB" id="262308at2759"/>
<dbReference type="InterPro" id="IPR017937">
    <property type="entry name" value="Thioredoxin_CS"/>
</dbReference>